<dbReference type="InterPro" id="IPR051165">
    <property type="entry name" value="Multifunctional_ANK_Repeat"/>
</dbReference>
<feature type="repeat" description="ANK" evidence="4">
    <location>
        <begin position="403"/>
        <end position="435"/>
    </location>
</feature>
<name>A0A8T0L4S5_PHAAN</name>
<evidence type="ECO:0000256" key="3">
    <source>
        <dbReference type="ARBA" id="ARBA00023043"/>
    </source>
</evidence>
<comment type="caution">
    <text evidence="5">The sequence shown here is derived from an EMBL/GenBank/DDBJ whole genome shotgun (WGS) entry which is preliminary data.</text>
</comment>
<dbReference type="PANTHER" id="PTHR24123">
    <property type="entry name" value="ANKYRIN REPEAT-CONTAINING"/>
    <property type="match status" value="1"/>
</dbReference>
<dbReference type="AlphaFoldDB" id="A0A8T0L4S5"/>
<evidence type="ECO:0000256" key="2">
    <source>
        <dbReference type="ARBA" id="ARBA00022737"/>
    </source>
</evidence>
<feature type="repeat" description="ANK" evidence="4">
    <location>
        <begin position="540"/>
        <end position="572"/>
    </location>
</feature>
<dbReference type="SUPFAM" id="SSF48403">
    <property type="entry name" value="Ankyrin repeat"/>
    <property type="match status" value="2"/>
</dbReference>
<feature type="repeat" description="ANK" evidence="4">
    <location>
        <begin position="608"/>
        <end position="640"/>
    </location>
</feature>
<comment type="subcellular location">
    <subcellularLocation>
        <location evidence="1">Cell membrane</location>
        <topology evidence="1">Peripheral membrane protein</topology>
        <orientation evidence="1">Cytoplasmic side</orientation>
    </subcellularLocation>
</comment>
<sequence>MMVLANSGSGLRRQVFPVDYETELSQRLVEAAYYGDTDSAFDFVDNPSVDVNFVGTVSFKFKTTEIVLQDESPHRVNSVYEEFKTELTALFLAAHTGNLTLLRKLLVTPLNAVFIVFCCDLFLKTTSKHSTEPNEVPAFALCVIGSANARYLFSFSFRLIDLPNVGANVNMRMFRGYATTASVREGHLKVLEVLINAGASQLACEEALMEASYLGRARFVELLMQSNMIRPQVAVHALVSACCRGFVEVVDVLIKHGVDANAIDRTLLQSSKSFLHANVDCNALFAAVVSRQIDVVRLLLQVGVRLDMKVKLGAWSWDTDTGEEFRVGVGLAEAYPITWCAVEYFESTGAILHMLLCHLSPNSLHIGRSLLHHAITCNNERAVNILLNNGADTEVTVQTTEETNERPIHIAARVGSCNILQCLINSGCNLDSQTKCGDTALMICTRHKHEKCLGVLASAGADLGMVNSSDQCATSIANFVQWTKVYQKVILDVIRAGKVVKSSNAARFSALLFVTRANDMEGMKKLIENGNINLNEQNANGFSAAMIAAVVGNVEALKLLLYAGADVTRLKNKYGLTALNLVDVSQNSEAFHKVMLEYALKGGGDGSIEANPLHRAACYGDISIVHKLLKEGYEVNAFDGEGYTPLMLAARGCRGEMCELLISYGAECDIQNERHETALSLSRENGAGNDAERVILDELARKLVLGGHRVKKHTKCGKGSPHGKLLQMIGAAGILRWGKSSKRNVICKEAEVGPSVKFRWNRRRKFDVEEPGLFHVVTTKDKEVHFVCEGGVEMADLWVRGIQLVTREAISGRRAPEV</sequence>
<evidence type="ECO:0000313" key="6">
    <source>
        <dbReference type="Proteomes" id="UP000743370"/>
    </source>
</evidence>
<dbReference type="PROSITE" id="PS50088">
    <property type="entry name" value="ANK_REPEAT"/>
    <property type="match status" value="5"/>
</dbReference>
<dbReference type="SMART" id="SM00248">
    <property type="entry name" value="ANK"/>
    <property type="match status" value="11"/>
</dbReference>
<dbReference type="InterPro" id="IPR036770">
    <property type="entry name" value="Ankyrin_rpt-contain_sf"/>
</dbReference>
<protein>
    <submittedName>
        <fullName evidence="5">Uncharacterized protein</fullName>
    </submittedName>
</protein>
<dbReference type="Proteomes" id="UP000743370">
    <property type="component" value="Unassembled WGS sequence"/>
</dbReference>
<dbReference type="GO" id="GO:0005886">
    <property type="term" value="C:plasma membrane"/>
    <property type="evidence" value="ECO:0007669"/>
    <property type="project" value="UniProtKB-SubCell"/>
</dbReference>
<keyword evidence="3 4" id="KW-0040">ANK repeat</keyword>
<proteinExistence type="predicted"/>
<evidence type="ECO:0000256" key="4">
    <source>
        <dbReference type="PROSITE-ProRule" id="PRU00023"/>
    </source>
</evidence>
<organism evidence="5 6">
    <name type="scientific">Phaseolus angularis</name>
    <name type="common">Azuki bean</name>
    <name type="synonym">Vigna angularis</name>
    <dbReference type="NCBI Taxonomy" id="3914"/>
    <lineage>
        <taxon>Eukaryota</taxon>
        <taxon>Viridiplantae</taxon>
        <taxon>Streptophyta</taxon>
        <taxon>Embryophyta</taxon>
        <taxon>Tracheophyta</taxon>
        <taxon>Spermatophyta</taxon>
        <taxon>Magnoliopsida</taxon>
        <taxon>eudicotyledons</taxon>
        <taxon>Gunneridae</taxon>
        <taxon>Pentapetalae</taxon>
        <taxon>rosids</taxon>
        <taxon>fabids</taxon>
        <taxon>Fabales</taxon>
        <taxon>Fabaceae</taxon>
        <taxon>Papilionoideae</taxon>
        <taxon>50 kb inversion clade</taxon>
        <taxon>NPAAA clade</taxon>
        <taxon>indigoferoid/millettioid clade</taxon>
        <taxon>Phaseoleae</taxon>
        <taxon>Vigna</taxon>
    </lineage>
</organism>
<feature type="repeat" description="ANK" evidence="4">
    <location>
        <begin position="366"/>
        <end position="398"/>
    </location>
</feature>
<dbReference type="Pfam" id="PF12796">
    <property type="entry name" value="Ank_2"/>
    <property type="match status" value="4"/>
</dbReference>
<dbReference type="InterPro" id="IPR002110">
    <property type="entry name" value="Ankyrin_rpt"/>
</dbReference>
<dbReference type="EMBL" id="JABFOF010000002">
    <property type="protein sequence ID" value="KAG2406869.1"/>
    <property type="molecule type" value="Genomic_DNA"/>
</dbReference>
<dbReference type="PROSITE" id="PS50297">
    <property type="entry name" value="ANK_REP_REGION"/>
    <property type="match status" value="5"/>
</dbReference>
<reference evidence="5 6" key="1">
    <citation type="submission" date="2020-05" db="EMBL/GenBank/DDBJ databases">
        <title>Vigna angularis (adzuki bean) Var. LongXiaoDou No. 4 denovo assembly.</title>
        <authorList>
            <person name="Xiang H."/>
        </authorList>
    </citation>
    <scope>NUCLEOTIDE SEQUENCE [LARGE SCALE GENOMIC DNA]</scope>
    <source>
        <tissue evidence="5">Leaf</tissue>
    </source>
</reference>
<gene>
    <name evidence="5" type="ORF">HKW66_Vig0061260</name>
</gene>
<dbReference type="Gene3D" id="1.25.40.20">
    <property type="entry name" value="Ankyrin repeat-containing domain"/>
    <property type="match status" value="5"/>
</dbReference>
<evidence type="ECO:0000313" key="5">
    <source>
        <dbReference type="EMBL" id="KAG2406869.1"/>
    </source>
</evidence>
<feature type="repeat" description="ANK" evidence="4">
    <location>
        <begin position="641"/>
        <end position="673"/>
    </location>
</feature>
<evidence type="ECO:0000256" key="1">
    <source>
        <dbReference type="ARBA" id="ARBA00004413"/>
    </source>
</evidence>
<keyword evidence="2" id="KW-0677">Repeat</keyword>
<dbReference type="PANTHER" id="PTHR24123:SF95">
    <property type="entry name" value="ANKYRIN-2-LIKE"/>
    <property type="match status" value="1"/>
</dbReference>
<accession>A0A8T0L4S5</accession>